<dbReference type="PANTHER" id="PTHR10974:SF1">
    <property type="entry name" value="FI08016P-RELATED"/>
    <property type="match status" value="1"/>
</dbReference>
<reference evidence="1" key="1">
    <citation type="submission" date="2021-09" db="EMBL/GenBank/DDBJ databases">
        <authorList>
            <consortium name="AG Swart"/>
            <person name="Singh M."/>
            <person name="Singh A."/>
            <person name="Seah K."/>
            <person name="Emmerich C."/>
        </authorList>
    </citation>
    <scope>NUCLEOTIDE SEQUENCE</scope>
    <source>
        <strain evidence="1">ATCC30299</strain>
    </source>
</reference>
<dbReference type="Proteomes" id="UP001162131">
    <property type="component" value="Unassembled WGS sequence"/>
</dbReference>
<organism evidence="1 2">
    <name type="scientific">Blepharisma stoltei</name>
    <dbReference type="NCBI Taxonomy" id="1481888"/>
    <lineage>
        <taxon>Eukaryota</taxon>
        <taxon>Sar</taxon>
        <taxon>Alveolata</taxon>
        <taxon>Ciliophora</taxon>
        <taxon>Postciliodesmatophora</taxon>
        <taxon>Heterotrichea</taxon>
        <taxon>Heterotrichida</taxon>
        <taxon>Blepharismidae</taxon>
        <taxon>Blepharisma</taxon>
    </lineage>
</organism>
<proteinExistence type="predicted"/>
<gene>
    <name evidence="1" type="ORF">BSTOLATCC_MIC66107</name>
</gene>
<dbReference type="InterPro" id="IPR004245">
    <property type="entry name" value="DUF229"/>
</dbReference>
<dbReference type="AlphaFoldDB" id="A0AAU9KFV6"/>
<evidence type="ECO:0000313" key="1">
    <source>
        <dbReference type="EMBL" id="CAG9336226.1"/>
    </source>
</evidence>
<accession>A0AAU9KFV6</accession>
<dbReference type="InterPro" id="IPR017850">
    <property type="entry name" value="Alkaline_phosphatase_core_sf"/>
</dbReference>
<dbReference type="PANTHER" id="PTHR10974">
    <property type="entry name" value="FI08016P-RELATED"/>
    <property type="match status" value="1"/>
</dbReference>
<name>A0AAU9KFV6_9CILI</name>
<sequence length="728" mass="84705">MIKKATLLGLAGVSIFFVFLCHSLRNSEKNDNISYISNLSTVGNAKVKKINCKRFQCPWLKYLPNDRWIENYQNKTALKYYDDVELKFGSAEKNLYCLPQSFGYDENEAKIVFPLKNYPKCREKYPNLKESMFMNIKENTLTMNCTGNFMGKYVLGMNSYNESFILESAFNNPIRLYNGPVTLKNNEEWALGTCEPDGEYFDQIQYKFRYKMETKERVFSKMLENHKSSSSIEAPKKLIILLISIDSASRRHFYRKLPNTVNLLNSLNDEEYKVYDFKIHNVIGDNSVRNVIPLFTGSSRIYHVGDKEDEWNMNKFYHGDALGNSSIFWYMKERGFATLLGFEFCSHYFANYMGDKPDIDHIMGNFWCGAQKHCGYSYEKIAIGQRCLGTNMSHKYMFDYLSEFTSQYNELNQFIYLHVTANHEASGTLIETLDDDLSSFLLNYFSIIKETGHELALFLHGDHGMRYGEWYRNPAAFQEHRLPALFLIASDSILKRLQYSYDILLHNSKRLVGKLDLYLTLKHLSNLPYSSDISQYSSLYKDWKAETQDSSISLLLEKVPNNRGCIDIGISNFWCSCMNMDIIEKNVINSDFSLKFLIEKLSDYMIELINEEAYLNFKTYKNSICKKVTLKEVISVYAQKIKTTTDAYKLEFSINEDKNAVFEAYIVIGKKRGCKENTGGFHAIPIYYKNRKLRAVAMFLKRIDKNEERCEHAAKEIGVNPDFCICRD</sequence>
<dbReference type="EMBL" id="CAJZBQ010000064">
    <property type="protein sequence ID" value="CAG9336226.1"/>
    <property type="molecule type" value="Genomic_DNA"/>
</dbReference>
<dbReference type="Pfam" id="PF02995">
    <property type="entry name" value="DUF229"/>
    <property type="match status" value="1"/>
</dbReference>
<evidence type="ECO:0000313" key="2">
    <source>
        <dbReference type="Proteomes" id="UP001162131"/>
    </source>
</evidence>
<protein>
    <submittedName>
        <fullName evidence="1">Uncharacterized protein</fullName>
    </submittedName>
</protein>
<keyword evidence="2" id="KW-1185">Reference proteome</keyword>
<dbReference type="SUPFAM" id="SSF53649">
    <property type="entry name" value="Alkaline phosphatase-like"/>
    <property type="match status" value="1"/>
</dbReference>
<comment type="caution">
    <text evidence="1">The sequence shown here is derived from an EMBL/GenBank/DDBJ whole genome shotgun (WGS) entry which is preliminary data.</text>
</comment>
<dbReference type="GO" id="GO:0005615">
    <property type="term" value="C:extracellular space"/>
    <property type="evidence" value="ECO:0007669"/>
    <property type="project" value="TreeGrafter"/>
</dbReference>